<dbReference type="PRINTS" id="PR00475">
    <property type="entry name" value="HEXOKINASE"/>
</dbReference>
<evidence type="ECO:0000256" key="10">
    <source>
        <dbReference type="RuleBase" id="RU362007"/>
    </source>
</evidence>
<dbReference type="SUPFAM" id="SSF53067">
    <property type="entry name" value="Actin-like ATPase domain"/>
    <property type="match status" value="2"/>
</dbReference>
<evidence type="ECO:0000313" key="13">
    <source>
        <dbReference type="EMBL" id="ELW60576.1"/>
    </source>
</evidence>
<keyword evidence="7 10" id="KW-0067">ATP-binding</keyword>
<dbReference type="InterPro" id="IPR022672">
    <property type="entry name" value="Hexokinase_N"/>
</dbReference>
<dbReference type="UniPathway" id="UPA00242"/>
<dbReference type="InterPro" id="IPR022673">
    <property type="entry name" value="Hexokinase_C"/>
</dbReference>
<protein>
    <recommendedName>
        <fullName evidence="10">Phosphotransferase</fullName>
        <ecNumber evidence="10">2.7.1.-</ecNumber>
    </recommendedName>
</protein>
<comment type="catalytic activity">
    <reaction evidence="9">
        <text>D-glucose + ATP = D-glucose 6-phosphate + ADP + H(+)</text>
        <dbReference type="Rhea" id="RHEA:17825"/>
        <dbReference type="ChEBI" id="CHEBI:4167"/>
        <dbReference type="ChEBI" id="CHEBI:15378"/>
        <dbReference type="ChEBI" id="CHEBI:30616"/>
        <dbReference type="ChEBI" id="CHEBI:61548"/>
        <dbReference type="ChEBI" id="CHEBI:456216"/>
        <dbReference type="EC" id="2.7.1.1"/>
    </reaction>
    <physiologicalReaction direction="left-to-right" evidence="9">
        <dbReference type="Rhea" id="RHEA:17826"/>
    </physiologicalReaction>
</comment>
<dbReference type="UniPathway" id="UPA00109">
    <property type="reaction ID" value="UER00180"/>
</dbReference>
<dbReference type="GO" id="GO:0006006">
    <property type="term" value="P:glucose metabolic process"/>
    <property type="evidence" value="ECO:0007669"/>
    <property type="project" value="TreeGrafter"/>
</dbReference>
<dbReference type="GO" id="GO:0005536">
    <property type="term" value="F:D-glucose binding"/>
    <property type="evidence" value="ECO:0007669"/>
    <property type="project" value="InterPro"/>
</dbReference>
<evidence type="ECO:0000256" key="5">
    <source>
        <dbReference type="ARBA" id="ARBA00022741"/>
    </source>
</evidence>
<feature type="domain" description="Hexokinase N-terminal" evidence="11">
    <location>
        <begin position="22"/>
        <end position="78"/>
    </location>
</feature>
<organism evidence="13 14">
    <name type="scientific">Tupaia chinensis</name>
    <name type="common">Chinese tree shrew</name>
    <name type="synonym">Tupaia belangeri chinensis</name>
    <dbReference type="NCBI Taxonomy" id="246437"/>
    <lineage>
        <taxon>Eukaryota</taxon>
        <taxon>Metazoa</taxon>
        <taxon>Chordata</taxon>
        <taxon>Craniata</taxon>
        <taxon>Vertebrata</taxon>
        <taxon>Euteleostomi</taxon>
        <taxon>Mammalia</taxon>
        <taxon>Eutheria</taxon>
        <taxon>Euarchontoglires</taxon>
        <taxon>Scandentia</taxon>
        <taxon>Tupaiidae</taxon>
        <taxon>Tupaia</taxon>
    </lineage>
</organism>
<evidence type="ECO:0000259" key="11">
    <source>
        <dbReference type="Pfam" id="PF00349"/>
    </source>
</evidence>
<dbReference type="STRING" id="246437.L9KCX3"/>
<sequence>MNATQLLAYYFTKLKDDQVKKIDRYLFVMRLSNKTLRDIMTRFKEMKNGLSWDFNPTATVKMLPTFVRSIPDDSEKGIELCPGSWGHVTCDYHNQHCEVSLIIGTGIKASTWRKVEGDEGKLSMNTEWGAFGDDGSLEDIWTEFDREIDQDSLNPGKELFEKMVSGKYLEELVQLILVRMAKRGLLFEGKITPELLTKGKFNTSDMSAIKKNKEGLHNDKEILNHLGVEPSGDDCISV</sequence>
<evidence type="ECO:0000256" key="1">
    <source>
        <dbReference type="ARBA" id="ARBA00004888"/>
    </source>
</evidence>
<dbReference type="AlphaFoldDB" id="L9KCX3"/>
<dbReference type="PANTHER" id="PTHR19443">
    <property type="entry name" value="HEXOKINASE"/>
    <property type="match status" value="1"/>
</dbReference>
<dbReference type="GO" id="GO:0005524">
    <property type="term" value="F:ATP binding"/>
    <property type="evidence" value="ECO:0007669"/>
    <property type="project" value="UniProtKB-UniRule"/>
</dbReference>
<dbReference type="InParanoid" id="L9KCX3"/>
<evidence type="ECO:0000256" key="4">
    <source>
        <dbReference type="ARBA" id="ARBA00022679"/>
    </source>
</evidence>
<gene>
    <name evidence="13" type="ORF">TREES_T100004352</name>
</gene>
<dbReference type="Gene3D" id="3.40.367.20">
    <property type="match status" value="1"/>
</dbReference>
<comment type="similarity">
    <text evidence="3 10">Belongs to the hexokinase family.</text>
</comment>
<evidence type="ECO:0000256" key="6">
    <source>
        <dbReference type="ARBA" id="ARBA00022777"/>
    </source>
</evidence>
<dbReference type="GO" id="GO:0006096">
    <property type="term" value="P:glycolytic process"/>
    <property type="evidence" value="ECO:0007669"/>
    <property type="project" value="UniProtKB-UniPathway"/>
</dbReference>
<evidence type="ECO:0000313" key="14">
    <source>
        <dbReference type="Proteomes" id="UP000011518"/>
    </source>
</evidence>
<comment type="pathway">
    <text evidence="2">Carbohydrate metabolism; hexose metabolism.</text>
</comment>
<name>L9KCX3_TUPCH</name>
<reference evidence="14" key="1">
    <citation type="submission" date="2012-07" db="EMBL/GenBank/DDBJ databases">
        <title>Genome of the Chinese tree shrew, a rising model animal genetically related to primates.</title>
        <authorList>
            <person name="Zhang G."/>
            <person name="Fan Y."/>
            <person name="Yao Y."/>
            <person name="Huang Z."/>
        </authorList>
    </citation>
    <scope>NUCLEOTIDE SEQUENCE [LARGE SCALE GENOMIC DNA]</scope>
</reference>
<feature type="domain" description="Hexokinase C-terminal" evidence="12">
    <location>
        <begin position="99"/>
        <end position="235"/>
    </location>
</feature>
<comment type="catalytic activity">
    <reaction evidence="8">
        <text>a D-hexose + ATP = a D-hexose 6-phosphate + ADP + H(+)</text>
        <dbReference type="Rhea" id="RHEA:22740"/>
        <dbReference type="ChEBI" id="CHEBI:4194"/>
        <dbReference type="ChEBI" id="CHEBI:15378"/>
        <dbReference type="ChEBI" id="CHEBI:30616"/>
        <dbReference type="ChEBI" id="CHEBI:229467"/>
        <dbReference type="ChEBI" id="CHEBI:456216"/>
        <dbReference type="EC" id="2.7.1.1"/>
    </reaction>
    <physiologicalReaction direction="left-to-right" evidence="8">
        <dbReference type="Rhea" id="RHEA:22741"/>
    </physiologicalReaction>
</comment>
<reference evidence="14" key="2">
    <citation type="journal article" date="2013" name="Nat. Commun.">
        <title>Genome of the Chinese tree shrew.</title>
        <authorList>
            <person name="Fan Y."/>
            <person name="Huang Z.Y."/>
            <person name="Cao C.C."/>
            <person name="Chen C.S."/>
            <person name="Chen Y.X."/>
            <person name="Fan D.D."/>
            <person name="He J."/>
            <person name="Hou H.L."/>
            <person name="Hu L."/>
            <person name="Hu X.T."/>
            <person name="Jiang X.T."/>
            <person name="Lai R."/>
            <person name="Lang Y.S."/>
            <person name="Liang B."/>
            <person name="Liao S.G."/>
            <person name="Mu D."/>
            <person name="Ma Y.Y."/>
            <person name="Niu Y.Y."/>
            <person name="Sun X.Q."/>
            <person name="Xia J.Q."/>
            <person name="Xiao J."/>
            <person name="Xiong Z.Q."/>
            <person name="Xu L."/>
            <person name="Yang L."/>
            <person name="Zhang Y."/>
            <person name="Zhao W."/>
            <person name="Zhao X.D."/>
            <person name="Zheng Y.T."/>
            <person name="Zhou J.M."/>
            <person name="Zhu Y.B."/>
            <person name="Zhang G.J."/>
            <person name="Wang J."/>
            <person name="Yao Y.G."/>
        </authorList>
    </citation>
    <scope>NUCLEOTIDE SEQUENCE [LARGE SCALE GENOMIC DNA]</scope>
</reference>
<dbReference type="GO" id="GO:0008865">
    <property type="term" value="F:fructokinase activity"/>
    <property type="evidence" value="ECO:0007669"/>
    <property type="project" value="TreeGrafter"/>
</dbReference>
<dbReference type="Pfam" id="PF00349">
    <property type="entry name" value="Hexokinase_1"/>
    <property type="match status" value="1"/>
</dbReference>
<dbReference type="GO" id="GO:0019158">
    <property type="term" value="F:mannokinase activity"/>
    <property type="evidence" value="ECO:0007669"/>
    <property type="project" value="TreeGrafter"/>
</dbReference>
<proteinExistence type="inferred from homology"/>
<evidence type="ECO:0000256" key="9">
    <source>
        <dbReference type="ARBA" id="ARBA00048160"/>
    </source>
</evidence>
<dbReference type="InterPro" id="IPR043129">
    <property type="entry name" value="ATPase_NBD"/>
</dbReference>
<keyword evidence="4 10" id="KW-0808">Transferase</keyword>
<dbReference type="Proteomes" id="UP000011518">
    <property type="component" value="Unassembled WGS sequence"/>
</dbReference>
<dbReference type="GO" id="GO:0004340">
    <property type="term" value="F:glucokinase activity"/>
    <property type="evidence" value="ECO:0007669"/>
    <property type="project" value="TreeGrafter"/>
</dbReference>
<dbReference type="EC" id="2.7.1.-" evidence="10"/>
<dbReference type="Pfam" id="PF03727">
    <property type="entry name" value="Hexokinase_2"/>
    <property type="match status" value="1"/>
</dbReference>
<dbReference type="PROSITE" id="PS51748">
    <property type="entry name" value="HEXOKINASE_2"/>
    <property type="match status" value="1"/>
</dbReference>
<dbReference type="InterPro" id="IPR001312">
    <property type="entry name" value="Hexokinase"/>
</dbReference>
<dbReference type="PANTHER" id="PTHR19443:SF4">
    <property type="entry name" value="HEXOKINASE-2"/>
    <property type="match status" value="1"/>
</dbReference>
<evidence type="ECO:0000256" key="2">
    <source>
        <dbReference type="ARBA" id="ARBA00005028"/>
    </source>
</evidence>
<keyword evidence="5 10" id="KW-0547">Nucleotide-binding</keyword>
<evidence type="ECO:0000256" key="3">
    <source>
        <dbReference type="ARBA" id="ARBA00009225"/>
    </source>
</evidence>
<evidence type="ECO:0000256" key="7">
    <source>
        <dbReference type="ARBA" id="ARBA00022840"/>
    </source>
</evidence>
<keyword evidence="14" id="KW-1185">Reference proteome</keyword>
<dbReference type="GO" id="GO:0005829">
    <property type="term" value="C:cytosol"/>
    <property type="evidence" value="ECO:0007669"/>
    <property type="project" value="TreeGrafter"/>
</dbReference>
<evidence type="ECO:0000256" key="8">
    <source>
        <dbReference type="ARBA" id="ARBA00044613"/>
    </source>
</evidence>
<dbReference type="GO" id="GO:0005739">
    <property type="term" value="C:mitochondrion"/>
    <property type="evidence" value="ECO:0007669"/>
    <property type="project" value="TreeGrafter"/>
</dbReference>
<dbReference type="EMBL" id="KB320886">
    <property type="protein sequence ID" value="ELW60576.1"/>
    <property type="molecule type" value="Genomic_DNA"/>
</dbReference>
<keyword evidence="10" id="KW-0324">Glycolysis</keyword>
<dbReference type="GO" id="GO:0001678">
    <property type="term" value="P:intracellular glucose homeostasis"/>
    <property type="evidence" value="ECO:0007669"/>
    <property type="project" value="InterPro"/>
</dbReference>
<comment type="pathway">
    <text evidence="1">Carbohydrate degradation; glycolysis; D-glyceraldehyde 3-phosphate and glycerone phosphate from D-glucose: step 1/4.</text>
</comment>
<accession>L9KCX3</accession>
<evidence type="ECO:0000259" key="12">
    <source>
        <dbReference type="Pfam" id="PF03727"/>
    </source>
</evidence>
<keyword evidence="6 10" id="KW-0418">Kinase</keyword>